<proteinExistence type="predicted"/>
<dbReference type="EMBL" id="LAJX01000283">
    <property type="protein sequence ID" value="KJV05179.1"/>
    <property type="molecule type" value="Genomic_DNA"/>
</dbReference>
<organism evidence="1 2">
    <name type="scientific">Methylocucumis oryzae</name>
    <dbReference type="NCBI Taxonomy" id="1632867"/>
    <lineage>
        <taxon>Bacteria</taxon>
        <taxon>Pseudomonadati</taxon>
        <taxon>Pseudomonadota</taxon>
        <taxon>Gammaproteobacteria</taxon>
        <taxon>Methylococcales</taxon>
        <taxon>Methylococcaceae</taxon>
        <taxon>Methylocucumis</taxon>
    </lineage>
</organism>
<evidence type="ECO:0000313" key="1">
    <source>
        <dbReference type="EMBL" id="KJV05179.1"/>
    </source>
</evidence>
<gene>
    <name evidence="1" type="ORF">VZ94_20120</name>
</gene>
<dbReference type="AlphaFoldDB" id="A0A0F3II95"/>
<comment type="caution">
    <text evidence="1">The sequence shown here is derived from an EMBL/GenBank/DDBJ whole genome shotgun (WGS) entry which is preliminary data.</text>
</comment>
<evidence type="ECO:0000313" key="2">
    <source>
        <dbReference type="Proteomes" id="UP000033684"/>
    </source>
</evidence>
<reference evidence="1 2" key="2">
    <citation type="journal article" date="2016" name="Microb. Ecol.">
        <title>Genome Characteristics of a Novel Type I Methanotroph (Sn10-6) Isolated from a Flooded Indian Rice Field.</title>
        <authorList>
            <person name="Rahalkar M.C."/>
            <person name="Pandit P.S."/>
            <person name="Dhakephalkar P.K."/>
            <person name="Pore S."/>
            <person name="Arora P."/>
            <person name="Kapse N."/>
        </authorList>
    </citation>
    <scope>NUCLEOTIDE SEQUENCE [LARGE SCALE GENOMIC DNA]</scope>
    <source>
        <strain evidence="1 2">Sn10-6</strain>
    </source>
</reference>
<reference evidence="2" key="1">
    <citation type="submission" date="2015-03" db="EMBL/GenBank/DDBJ databases">
        <title>Draft genome sequence of a novel methanotroph (Sn10-6) isolated from flooded ricefield rhizosphere in India.</title>
        <authorList>
            <person name="Pandit P.S."/>
            <person name="Pore S.D."/>
            <person name="Arora P."/>
            <person name="Kapse N.G."/>
            <person name="Dhakephalkar P.K."/>
            <person name="Rahalkar M.C."/>
        </authorList>
    </citation>
    <scope>NUCLEOTIDE SEQUENCE [LARGE SCALE GENOMIC DNA]</scope>
    <source>
        <strain evidence="2">Sn10-6</strain>
    </source>
</reference>
<sequence length="65" mass="7252">MLALFDLDSVTLEKLLIIYGSPQAIAAQADQAIKDMQTWGGHFLKPDKIARVIDSAANAVRWIRR</sequence>
<name>A0A0F3II95_9GAMM</name>
<keyword evidence="2" id="KW-1185">Reference proteome</keyword>
<accession>A0A0F3II95</accession>
<protein>
    <submittedName>
        <fullName evidence="1">Uncharacterized protein</fullName>
    </submittedName>
</protein>
<dbReference type="Proteomes" id="UP000033684">
    <property type="component" value="Unassembled WGS sequence"/>
</dbReference>